<evidence type="ECO:0000313" key="2">
    <source>
        <dbReference type="Proteomes" id="UP001248709"/>
    </source>
</evidence>
<dbReference type="RefSeq" id="WP_232238744.1">
    <property type="nucleotide sequence ID" value="NZ_JAUSUY010000005.1"/>
</dbReference>
<sequence length="47" mass="5229">MSKAYEPGKLHVLSPEQQDLIVQKLREAFDTYAIILLGSAAKGTLRQ</sequence>
<gene>
    <name evidence="1" type="ORF">J2Z22_001695</name>
</gene>
<reference evidence="1 2" key="1">
    <citation type="submission" date="2023-07" db="EMBL/GenBank/DDBJ databases">
        <title>Genomic Encyclopedia of Type Strains, Phase IV (KMG-IV): sequencing the most valuable type-strain genomes for metagenomic binning, comparative biology and taxonomic classification.</title>
        <authorList>
            <person name="Goeker M."/>
        </authorList>
    </citation>
    <scope>NUCLEOTIDE SEQUENCE [LARGE SCALE GENOMIC DNA]</scope>
    <source>
        <strain evidence="1 2">T98</strain>
    </source>
</reference>
<protein>
    <recommendedName>
        <fullName evidence="3">Nucleotidyltransferase domain-containing protein</fullName>
    </recommendedName>
</protein>
<comment type="caution">
    <text evidence="1">The sequence shown here is derived from an EMBL/GenBank/DDBJ whole genome shotgun (WGS) entry which is preliminary data.</text>
</comment>
<dbReference type="Proteomes" id="UP001248709">
    <property type="component" value="Unassembled WGS sequence"/>
</dbReference>
<proteinExistence type="predicted"/>
<dbReference type="EMBL" id="JAUSUY010000005">
    <property type="protein sequence ID" value="MDT3426175.1"/>
    <property type="molecule type" value="Genomic_DNA"/>
</dbReference>
<name>A0ABU3H5S9_9BACL</name>
<evidence type="ECO:0000313" key="1">
    <source>
        <dbReference type="EMBL" id="MDT3426175.1"/>
    </source>
</evidence>
<evidence type="ECO:0008006" key="3">
    <source>
        <dbReference type="Google" id="ProtNLM"/>
    </source>
</evidence>
<keyword evidence="2" id="KW-1185">Reference proteome</keyword>
<accession>A0ABU3H5S9</accession>
<organism evidence="1 2">
    <name type="scientific">Paenibacillus forsythiae</name>
    <dbReference type="NCBI Taxonomy" id="365616"/>
    <lineage>
        <taxon>Bacteria</taxon>
        <taxon>Bacillati</taxon>
        <taxon>Bacillota</taxon>
        <taxon>Bacilli</taxon>
        <taxon>Bacillales</taxon>
        <taxon>Paenibacillaceae</taxon>
        <taxon>Paenibacillus</taxon>
    </lineage>
</organism>